<accession>K1QA95</accession>
<dbReference type="AlphaFoldDB" id="K1QA95"/>
<evidence type="ECO:0000259" key="8">
    <source>
        <dbReference type="Pfam" id="PF00909"/>
    </source>
</evidence>
<dbReference type="SUPFAM" id="SSF111352">
    <property type="entry name" value="Ammonium transporter"/>
    <property type="match status" value="2"/>
</dbReference>
<dbReference type="Gene3D" id="1.10.3430.10">
    <property type="entry name" value="Ammonium transporter AmtB like domains"/>
    <property type="match status" value="2"/>
</dbReference>
<reference evidence="9" key="1">
    <citation type="journal article" date="2012" name="Nature">
        <title>The oyster genome reveals stress adaptation and complexity of shell formation.</title>
        <authorList>
            <person name="Zhang G."/>
            <person name="Fang X."/>
            <person name="Guo X."/>
            <person name="Li L."/>
            <person name="Luo R."/>
            <person name="Xu F."/>
            <person name="Yang P."/>
            <person name="Zhang L."/>
            <person name="Wang X."/>
            <person name="Qi H."/>
            <person name="Xiong Z."/>
            <person name="Que H."/>
            <person name="Xie Y."/>
            <person name="Holland P.W."/>
            <person name="Paps J."/>
            <person name="Zhu Y."/>
            <person name="Wu F."/>
            <person name="Chen Y."/>
            <person name="Wang J."/>
            <person name="Peng C."/>
            <person name="Meng J."/>
            <person name="Yang L."/>
            <person name="Liu J."/>
            <person name="Wen B."/>
            <person name="Zhang N."/>
            <person name="Huang Z."/>
            <person name="Zhu Q."/>
            <person name="Feng Y."/>
            <person name="Mount A."/>
            <person name="Hedgecock D."/>
            <person name="Xu Z."/>
            <person name="Liu Y."/>
            <person name="Domazet-Loso T."/>
            <person name="Du Y."/>
            <person name="Sun X."/>
            <person name="Zhang S."/>
            <person name="Liu B."/>
            <person name="Cheng P."/>
            <person name="Jiang X."/>
            <person name="Li J."/>
            <person name="Fan D."/>
            <person name="Wang W."/>
            <person name="Fu W."/>
            <person name="Wang T."/>
            <person name="Wang B."/>
            <person name="Zhang J."/>
            <person name="Peng Z."/>
            <person name="Li Y."/>
            <person name="Li N."/>
            <person name="Wang J."/>
            <person name="Chen M."/>
            <person name="He Y."/>
            <person name="Tan F."/>
            <person name="Song X."/>
            <person name="Zheng Q."/>
            <person name="Huang R."/>
            <person name="Yang H."/>
            <person name="Du X."/>
            <person name="Chen L."/>
            <person name="Yang M."/>
            <person name="Gaffney P.M."/>
            <person name="Wang S."/>
            <person name="Luo L."/>
            <person name="She Z."/>
            <person name="Ming Y."/>
            <person name="Huang W."/>
            <person name="Zhang S."/>
            <person name="Huang B."/>
            <person name="Zhang Y."/>
            <person name="Qu T."/>
            <person name="Ni P."/>
            <person name="Miao G."/>
            <person name="Wang J."/>
            <person name="Wang Q."/>
            <person name="Steinberg C.E."/>
            <person name="Wang H."/>
            <person name="Li N."/>
            <person name="Qian L."/>
            <person name="Zhang G."/>
            <person name="Li Y."/>
            <person name="Yang H."/>
            <person name="Liu X."/>
            <person name="Wang J."/>
            <person name="Yin Y."/>
            <person name="Wang J."/>
        </authorList>
    </citation>
    <scope>NUCLEOTIDE SEQUENCE [LARGE SCALE GENOMIC DNA]</scope>
    <source>
        <strain evidence="9">05x7-T-G4-1.051#20</strain>
    </source>
</reference>
<evidence type="ECO:0000256" key="2">
    <source>
        <dbReference type="ARBA" id="ARBA00005887"/>
    </source>
</evidence>
<gene>
    <name evidence="9" type="ORF">CGI_10009087</name>
</gene>
<dbReference type="InterPro" id="IPR024041">
    <property type="entry name" value="NH4_transpt_AmtB-like_dom"/>
</dbReference>
<feature type="domain" description="Ammonium transporter AmtB-like" evidence="8">
    <location>
        <begin position="43"/>
        <end position="343"/>
    </location>
</feature>
<dbReference type="GO" id="GO:0008519">
    <property type="term" value="F:ammonium channel activity"/>
    <property type="evidence" value="ECO:0007669"/>
    <property type="project" value="InterPro"/>
</dbReference>
<sequence>MPLRIEFDDRQKLHMRVIKVTVKAYKVKSFHNGGTHDFLAFNQLSNVSASVLLSGVVYCLFGVVLALSDGGVADKFIGTTFVFLYELIAYVFILTQSAFASITTSIVTGAIAERCKLIAYFITTVFISGFIHPVARHWTIYGRGWLNIEPIVYQDNAGSGTIHVVAGIAALVGAAMLGPRTGRFDSSLKKDFTERCYSARVAAVGGFILLIGFLAFIWGCRELFVFESSYDPIALSKVNPSASCFIAAITSLFINRYFGKKWSLFVAINGGLAGMVAISAGSDHFEPYAAAVVGLIAAIVYRTFSVLLVRLRIDDPLDVVAVHFVGGSWGLIAVAIFHKTKGILYAWQTESAASVKFAHPANEFMEIKKENEETVDITFNASPEKICQKDTYFAGDKAIIQIGFVVREVGAVRLGDTKRILLRHVFNLILSGVVYCLIGYAFAFSDGGTADKFIGMKLDFSDEILAYKYILLQCIFASMTASIVSGAVAERCKFIAHFVYTVFITGLIHPVVRHWTLYNRGWLYNGDEYSTLDYARIGFHDDVGSGAVHVIGGIAALMGAMMIGPRTGRFDPTLKKDFTESCYSTRIAFLGGLVMAIGLLTIISESPLLFVINYQGDLDADSTIYVFTSGSFAGFCLLLLINCDNRYFGTGRSALNAINGGLTGMIAVSTGYDNYSTHVAIAVGVISIIVYTAYSLLLTRLGIDDPLDVVAVHFGGGSLGLIAVAFFHETYGIFYAWNLQSAYILGWQCIGLMAIIVWTAVISGLMFGVLRLFGILRVCDEAQEKEFAKPAHKIKEITKENQKTVVFTVEASLENTCQKDMYLANASVGFSNQVVVDADPEKYTDGGWYSIYHPVDSSCY</sequence>
<evidence type="ECO:0000256" key="1">
    <source>
        <dbReference type="ARBA" id="ARBA00004141"/>
    </source>
</evidence>
<dbReference type="EMBL" id="JH816720">
    <property type="protein sequence ID" value="EKC28219.1"/>
    <property type="molecule type" value="Genomic_DNA"/>
</dbReference>
<evidence type="ECO:0000313" key="9">
    <source>
        <dbReference type="EMBL" id="EKC28219.1"/>
    </source>
</evidence>
<feature type="domain" description="Ammonium transporter AmtB-like" evidence="8">
    <location>
        <begin position="400"/>
        <end position="786"/>
    </location>
</feature>
<keyword evidence="6" id="KW-0472">Membrane</keyword>
<evidence type="ECO:0000256" key="5">
    <source>
        <dbReference type="ARBA" id="ARBA00022989"/>
    </source>
</evidence>
<evidence type="ECO:0000256" key="7">
    <source>
        <dbReference type="ARBA" id="ARBA00023177"/>
    </source>
</evidence>
<dbReference type="GO" id="GO:0097272">
    <property type="term" value="P:ammonium homeostasis"/>
    <property type="evidence" value="ECO:0007669"/>
    <property type="project" value="TreeGrafter"/>
</dbReference>
<dbReference type="HOGENOM" id="CLU_325780_0_0_1"/>
<organism evidence="9">
    <name type="scientific">Magallana gigas</name>
    <name type="common">Pacific oyster</name>
    <name type="synonym">Crassostrea gigas</name>
    <dbReference type="NCBI Taxonomy" id="29159"/>
    <lineage>
        <taxon>Eukaryota</taxon>
        <taxon>Metazoa</taxon>
        <taxon>Spiralia</taxon>
        <taxon>Lophotrochozoa</taxon>
        <taxon>Mollusca</taxon>
        <taxon>Bivalvia</taxon>
        <taxon>Autobranchia</taxon>
        <taxon>Pteriomorphia</taxon>
        <taxon>Ostreida</taxon>
        <taxon>Ostreoidea</taxon>
        <taxon>Ostreidae</taxon>
        <taxon>Magallana</taxon>
    </lineage>
</organism>
<keyword evidence="5" id="KW-1133">Transmembrane helix</keyword>
<evidence type="ECO:0000256" key="6">
    <source>
        <dbReference type="ARBA" id="ARBA00023136"/>
    </source>
</evidence>
<keyword evidence="3" id="KW-0813">Transport</keyword>
<dbReference type="InParanoid" id="K1QA95"/>
<keyword evidence="7" id="KW-0924">Ammonia transport</keyword>
<dbReference type="PANTHER" id="PTHR11730">
    <property type="entry name" value="AMMONIUM TRANSPORTER"/>
    <property type="match status" value="1"/>
</dbReference>
<dbReference type="GO" id="GO:0005886">
    <property type="term" value="C:plasma membrane"/>
    <property type="evidence" value="ECO:0007669"/>
    <property type="project" value="TreeGrafter"/>
</dbReference>
<keyword evidence="4" id="KW-0812">Transmembrane</keyword>
<dbReference type="PANTHER" id="PTHR11730:SF6">
    <property type="entry name" value="AMMONIUM TRANSPORTER"/>
    <property type="match status" value="1"/>
</dbReference>
<comment type="similarity">
    <text evidence="2">Belongs to the ammonia transporter channel (TC 1.A.11.2) family.</text>
</comment>
<comment type="subcellular location">
    <subcellularLocation>
        <location evidence="1">Membrane</location>
        <topology evidence="1">Multi-pass membrane protein</topology>
    </subcellularLocation>
</comment>
<proteinExistence type="inferred from homology"/>
<protein>
    <submittedName>
        <fullName evidence="9">Putative ammonium transporter 1</fullName>
    </submittedName>
</protein>
<evidence type="ECO:0000256" key="4">
    <source>
        <dbReference type="ARBA" id="ARBA00022692"/>
    </source>
</evidence>
<evidence type="ECO:0000256" key="3">
    <source>
        <dbReference type="ARBA" id="ARBA00022448"/>
    </source>
</evidence>
<dbReference type="Pfam" id="PF00909">
    <property type="entry name" value="Ammonium_transp"/>
    <property type="match status" value="2"/>
</dbReference>
<name>K1QA95_MAGGI</name>
<dbReference type="InterPro" id="IPR029020">
    <property type="entry name" value="Ammonium/urea_transptr"/>
</dbReference>